<keyword evidence="10" id="KW-1185">Reference proteome</keyword>
<dbReference type="InterPro" id="IPR036291">
    <property type="entry name" value="NAD(P)-bd_dom_sf"/>
</dbReference>
<dbReference type="OrthoDB" id="1204at2759"/>
<evidence type="ECO:0000256" key="5">
    <source>
        <dbReference type="ARBA" id="ARBA00023007"/>
    </source>
</evidence>
<dbReference type="GO" id="GO:0070404">
    <property type="term" value="F:NADH binding"/>
    <property type="evidence" value="ECO:0007669"/>
    <property type="project" value="TreeGrafter"/>
</dbReference>
<gene>
    <name evidence="9" type="ORF">PSACC_03578</name>
</gene>
<dbReference type="AlphaFoldDB" id="A0A2H9TFM5"/>
<dbReference type="STRING" id="1246581.A0A2H9TFM5"/>
<proteinExistence type="inferred from homology"/>
<comment type="caution">
    <text evidence="9">The sequence shown here is derived from an EMBL/GenBank/DDBJ whole genome shotgun (WGS) entry which is preliminary data.</text>
</comment>
<dbReference type="EC" id="1.5.1.34" evidence="6"/>
<reference evidence="9 10" key="1">
    <citation type="submission" date="2016-10" db="EMBL/GenBank/DDBJ databases">
        <title>The genome of Paramicrosporidium saccamoebae is the missing link in understanding Cryptomycota and Microsporidia evolution.</title>
        <authorList>
            <person name="Quandt C.A."/>
            <person name="Beaudet D."/>
            <person name="Corsaro D."/>
            <person name="Michel R."/>
            <person name="Corradi N."/>
            <person name="James T."/>
        </authorList>
    </citation>
    <scope>NUCLEOTIDE SEQUENCE [LARGE SCALE GENOMIC DNA]</scope>
    <source>
        <strain evidence="9 10">KSL3</strain>
    </source>
</reference>
<accession>A0A2H9TFM5</accession>
<evidence type="ECO:0000256" key="7">
    <source>
        <dbReference type="ARBA" id="ARBA00039520"/>
    </source>
</evidence>
<dbReference type="Gene3D" id="3.40.50.720">
    <property type="entry name" value="NAD(P)-binding Rossmann-like Domain"/>
    <property type="match status" value="1"/>
</dbReference>
<keyword evidence="5" id="KW-0783">Tetrahydrobiopterin biosynthesis</keyword>
<evidence type="ECO:0000313" key="10">
    <source>
        <dbReference type="Proteomes" id="UP000240830"/>
    </source>
</evidence>
<comment type="similarity">
    <text evidence="1">Belongs to the short-chain dehydrogenases/reductases (SDR) family.</text>
</comment>
<dbReference type="SUPFAM" id="SSF51735">
    <property type="entry name" value="NAD(P)-binding Rossmann-fold domains"/>
    <property type="match status" value="1"/>
</dbReference>
<comment type="subunit">
    <text evidence="2">Homodimer.</text>
</comment>
<dbReference type="GO" id="GO:0004155">
    <property type="term" value="F:6,7-dihydropteridine reductase activity"/>
    <property type="evidence" value="ECO:0007669"/>
    <property type="project" value="UniProtKB-EC"/>
</dbReference>
<protein>
    <recommendedName>
        <fullName evidence="7">Dihydropteridine reductase</fullName>
        <ecNumber evidence="6">1.5.1.34</ecNumber>
    </recommendedName>
    <alternativeName>
        <fullName evidence="8">Quinoid dihydropteridine reductase</fullName>
    </alternativeName>
</protein>
<evidence type="ECO:0000256" key="6">
    <source>
        <dbReference type="ARBA" id="ARBA00039153"/>
    </source>
</evidence>
<dbReference type="FunFam" id="3.40.50.720:FF:000157">
    <property type="entry name" value="Quinoid dihydropteridine reductase"/>
    <property type="match status" value="1"/>
</dbReference>
<sequence>MIKCAVVGGAGALGRQLVNILLGKGCQVVSVDLTANSQSAHCVTISKPLSDPNNLETASKTASAHGPFDAVFCVAGGWQGGSSTSAAFIQSAVAMWEMNVLSATLAASLTSVLSPSGLMVFTSAKASLEPTPGMLGYGMAKAATNHLIASLADKVACVGVLPVTLDTEMNRKAMPDADFSTWTPLDVLANKMCEWAMVPESRPKSGSLVIVETTSEGTTFTN</sequence>
<dbReference type="PANTHER" id="PTHR15104">
    <property type="entry name" value="DIHYDROPTERIDINE REDUCTASE"/>
    <property type="match status" value="1"/>
</dbReference>
<dbReference type="PROSITE" id="PS00061">
    <property type="entry name" value="ADH_SHORT"/>
    <property type="match status" value="1"/>
</dbReference>
<dbReference type="GO" id="GO:0006729">
    <property type="term" value="P:tetrahydrobiopterin biosynthetic process"/>
    <property type="evidence" value="ECO:0007669"/>
    <property type="project" value="UniProtKB-KW"/>
</dbReference>
<dbReference type="PANTHER" id="PTHR15104:SF0">
    <property type="entry name" value="DIHYDROPTERIDINE REDUCTASE"/>
    <property type="match status" value="1"/>
</dbReference>
<dbReference type="Pfam" id="PF00106">
    <property type="entry name" value="adh_short"/>
    <property type="match status" value="1"/>
</dbReference>
<dbReference type="InterPro" id="IPR002347">
    <property type="entry name" value="SDR_fam"/>
</dbReference>
<name>A0A2H9TFM5_9FUNG</name>
<dbReference type="Proteomes" id="UP000240830">
    <property type="component" value="Unassembled WGS sequence"/>
</dbReference>
<dbReference type="GO" id="GO:0070402">
    <property type="term" value="F:NADPH binding"/>
    <property type="evidence" value="ECO:0007669"/>
    <property type="project" value="TreeGrafter"/>
</dbReference>
<organism evidence="9 10">
    <name type="scientific">Paramicrosporidium saccamoebae</name>
    <dbReference type="NCBI Taxonomy" id="1246581"/>
    <lineage>
        <taxon>Eukaryota</taxon>
        <taxon>Fungi</taxon>
        <taxon>Fungi incertae sedis</taxon>
        <taxon>Cryptomycota</taxon>
        <taxon>Cryptomycota incertae sedis</taxon>
        <taxon>Paramicrosporidium</taxon>
    </lineage>
</organism>
<keyword evidence="3" id="KW-0521">NADP</keyword>
<evidence type="ECO:0000313" key="9">
    <source>
        <dbReference type="EMBL" id="PJF16577.1"/>
    </source>
</evidence>
<dbReference type="EMBL" id="MTSL01000213">
    <property type="protein sequence ID" value="PJF16577.1"/>
    <property type="molecule type" value="Genomic_DNA"/>
</dbReference>
<dbReference type="InterPro" id="IPR020904">
    <property type="entry name" value="Sc_DH/Rdtase_CS"/>
</dbReference>
<evidence type="ECO:0000256" key="2">
    <source>
        <dbReference type="ARBA" id="ARBA00011738"/>
    </source>
</evidence>
<evidence type="ECO:0000256" key="1">
    <source>
        <dbReference type="ARBA" id="ARBA00006484"/>
    </source>
</evidence>
<dbReference type="GO" id="GO:0005737">
    <property type="term" value="C:cytoplasm"/>
    <property type="evidence" value="ECO:0007669"/>
    <property type="project" value="TreeGrafter"/>
</dbReference>
<evidence type="ECO:0000256" key="8">
    <source>
        <dbReference type="ARBA" id="ARBA00041348"/>
    </source>
</evidence>
<dbReference type="GO" id="GO:0006559">
    <property type="term" value="P:L-phenylalanine catabolic process"/>
    <property type="evidence" value="ECO:0007669"/>
    <property type="project" value="TreeGrafter"/>
</dbReference>
<evidence type="ECO:0000256" key="3">
    <source>
        <dbReference type="ARBA" id="ARBA00022857"/>
    </source>
</evidence>
<evidence type="ECO:0000256" key="4">
    <source>
        <dbReference type="ARBA" id="ARBA00023002"/>
    </source>
</evidence>
<keyword evidence="4" id="KW-0560">Oxidoreductase</keyword>